<organism evidence="3 4">
    <name type="scientific">Folsomia candida</name>
    <name type="common">Springtail</name>
    <dbReference type="NCBI Taxonomy" id="158441"/>
    <lineage>
        <taxon>Eukaryota</taxon>
        <taxon>Metazoa</taxon>
        <taxon>Ecdysozoa</taxon>
        <taxon>Arthropoda</taxon>
        <taxon>Hexapoda</taxon>
        <taxon>Collembola</taxon>
        <taxon>Entomobryomorpha</taxon>
        <taxon>Isotomoidea</taxon>
        <taxon>Isotomidae</taxon>
        <taxon>Proisotominae</taxon>
        <taxon>Folsomia</taxon>
    </lineage>
</organism>
<keyword evidence="2" id="KW-0472">Membrane</keyword>
<keyword evidence="4" id="KW-1185">Reference proteome</keyword>
<evidence type="ECO:0000313" key="4">
    <source>
        <dbReference type="Proteomes" id="UP000198287"/>
    </source>
</evidence>
<feature type="compositionally biased region" description="Low complexity" evidence="1">
    <location>
        <begin position="70"/>
        <end position="79"/>
    </location>
</feature>
<feature type="transmembrane region" description="Helical" evidence="2">
    <location>
        <begin position="200"/>
        <end position="220"/>
    </location>
</feature>
<feature type="region of interest" description="Disordered" evidence="1">
    <location>
        <begin position="1"/>
        <end position="45"/>
    </location>
</feature>
<evidence type="ECO:0000256" key="2">
    <source>
        <dbReference type="SAM" id="Phobius"/>
    </source>
</evidence>
<proteinExistence type="predicted"/>
<comment type="caution">
    <text evidence="3">The sequence shown here is derived from an EMBL/GenBank/DDBJ whole genome shotgun (WGS) entry which is preliminary data.</text>
</comment>
<dbReference type="PANTHER" id="PTHR31193:SF1">
    <property type="entry name" value="TRANSMEMBRANE PROTEIN 268"/>
    <property type="match status" value="1"/>
</dbReference>
<protein>
    <submittedName>
        <fullName evidence="3">Uncharacterized protein</fullName>
    </submittedName>
</protein>
<dbReference type="InterPro" id="IPR028054">
    <property type="entry name" value="DUF4481"/>
</dbReference>
<feature type="transmembrane region" description="Helical" evidence="2">
    <location>
        <begin position="292"/>
        <end position="313"/>
    </location>
</feature>
<evidence type="ECO:0000256" key="1">
    <source>
        <dbReference type="SAM" id="MobiDB-lite"/>
    </source>
</evidence>
<feature type="region of interest" description="Disordered" evidence="1">
    <location>
        <begin position="102"/>
        <end position="129"/>
    </location>
</feature>
<dbReference type="Proteomes" id="UP000198287">
    <property type="component" value="Unassembled WGS sequence"/>
</dbReference>
<dbReference type="OMA" id="NAYTICY"/>
<dbReference type="OrthoDB" id="8250049at2759"/>
<reference evidence="3 4" key="1">
    <citation type="submission" date="2015-12" db="EMBL/GenBank/DDBJ databases">
        <title>The genome of Folsomia candida.</title>
        <authorList>
            <person name="Faddeeva A."/>
            <person name="Derks M.F."/>
            <person name="Anvar Y."/>
            <person name="Smit S."/>
            <person name="Van Straalen N."/>
            <person name="Roelofs D."/>
        </authorList>
    </citation>
    <scope>NUCLEOTIDE SEQUENCE [LARGE SCALE GENOMIC DNA]</scope>
    <source>
        <strain evidence="3 4">VU population</strain>
        <tissue evidence="3">Whole body</tissue>
    </source>
</reference>
<keyword evidence="2" id="KW-1133">Transmembrane helix</keyword>
<feature type="region of interest" description="Disordered" evidence="1">
    <location>
        <begin position="63"/>
        <end position="84"/>
    </location>
</feature>
<gene>
    <name evidence="3" type="ORF">Fcan01_08058</name>
</gene>
<feature type="compositionally biased region" description="Basic and acidic residues" evidence="1">
    <location>
        <begin position="10"/>
        <end position="24"/>
    </location>
</feature>
<sequence length="411" mass="46384">MEDSDNNRVGSREKGGSRWVKFNENEETENSETINGQDDHHHNHTSINVNPAVIEPTVEIQSPISSGTKSHPLPSSPSSNNTIHLHHAGNLQTIELHNSLENQTMPSGSSAETLSGTTSSTANGNRRNTSGFTNGDVIVSILPVNTKWPWITPASFRPELVPEELMAPGLTLTVEEYVHAMELLTSDVRFNAYTICYKRLLASWLSLAFFILLIILFSGVVGIHLFALGISWLIINAAAVFFCMYLKIKKRLEQVLEGSQDRQRMQSHLDAQDVEIVITGAQNTTRIPQKQFNLNVQVLRAFLVVFIVSLHLFCLGRQLSCDLAWFVKQKGERLFLRYVQRWGKDYLRRRLDWTTGEGGENPSSPRHLTSALCPCQYVEEYLRHKPVAQAENSSWSWWFPCFSQPHQAQAS</sequence>
<name>A0A226EKY0_FOLCA</name>
<dbReference type="EMBL" id="LNIX01000003">
    <property type="protein sequence ID" value="OXA58355.1"/>
    <property type="molecule type" value="Genomic_DNA"/>
</dbReference>
<keyword evidence="2" id="KW-0812">Transmembrane</keyword>
<dbReference type="AlphaFoldDB" id="A0A226EKY0"/>
<accession>A0A226EKY0</accession>
<evidence type="ECO:0000313" key="3">
    <source>
        <dbReference type="EMBL" id="OXA58355.1"/>
    </source>
</evidence>
<dbReference type="PANTHER" id="PTHR31193">
    <property type="entry name" value="TRANSMEMBRANE PROTEIN C9ORF91"/>
    <property type="match status" value="1"/>
</dbReference>
<feature type="transmembrane region" description="Helical" evidence="2">
    <location>
        <begin position="226"/>
        <end position="246"/>
    </location>
</feature>